<dbReference type="EMBL" id="AONG01000005">
    <property type="protein sequence ID" value="KIQ70466.1"/>
    <property type="molecule type" value="Genomic_DNA"/>
</dbReference>
<dbReference type="eggNOG" id="COG4297">
    <property type="taxonomic scope" value="Bacteria"/>
</dbReference>
<dbReference type="InterPro" id="IPR047121">
    <property type="entry name" value="YjiB-like"/>
</dbReference>
<accession>A0A0D0PGI7</accession>
<keyword evidence="3" id="KW-1185">Reference proteome</keyword>
<dbReference type="PANTHER" id="PTHR36448">
    <property type="entry name" value="BLR7373 PROTEIN"/>
    <property type="match status" value="1"/>
</dbReference>
<dbReference type="SUPFAM" id="SSF51182">
    <property type="entry name" value="RmlC-like cupins"/>
    <property type="match status" value="1"/>
</dbReference>
<dbReference type="PIRSF" id="PIRSF019307">
    <property type="entry name" value="UCP019307"/>
    <property type="match status" value="1"/>
</dbReference>
<dbReference type="RefSeq" id="WP_018304210.1">
    <property type="nucleotide sequence ID" value="NZ_KB902312.1"/>
</dbReference>
<protein>
    <submittedName>
        <fullName evidence="2">Uncharacterized protein</fullName>
    </submittedName>
</protein>
<dbReference type="OrthoDB" id="9791759at2"/>
<dbReference type="Gene3D" id="2.60.120.10">
    <property type="entry name" value="Jelly Rolls"/>
    <property type="match status" value="1"/>
</dbReference>
<dbReference type="InterPro" id="IPR014500">
    <property type="entry name" value="UCP019307_cupin"/>
</dbReference>
<sequence length="161" mass="17274">MADVRPLHVPPNGGVPNHPRWPALILPGVAPADIGADGARALVRRNGWGGDWLYTVFDYHHFHPDAHEALLCVAGRATLRLGGPEGETLEIGPGDGLILPAGFGHKRERGSADFAVVGAYPPGQESPRILRAGDEFEEDLAALPAPERDPFDTRPFPAEWA</sequence>
<dbReference type="InterPro" id="IPR014710">
    <property type="entry name" value="RmlC-like_jellyroll"/>
</dbReference>
<dbReference type="PATRIC" id="fig|1123501.6.peg.909"/>
<gene>
    <name evidence="2" type="ORF">Wenmar_00842</name>
</gene>
<name>A0A0D0PGI7_9RHOB</name>
<reference evidence="2 3" key="1">
    <citation type="submission" date="2013-01" db="EMBL/GenBank/DDBJ databases">
        <authorList>
            <person name="Fiebig A."/>
            <person name="Goeker M."/>
            <person name="Klenk H.-P.P."/>
        </authorList>
    </citation>
    <scope>NUCLEOTIDE SEQUENCE [LARGE SCALE GENOMIC DNA]</scope>
    <source>
        <strain evidence="2 3">DSM 24838</strain>
    </source>
</reference>
<evidence type="ECO:0000313" key="2">
    <source>
        <dbReference type="EMBL" id="KIQ70466.1"/>
    </source>
</evidence>
<evidence type="ECO:0000256" key="1">
    <source>
        <dbReference type="SAM" id="MobiDB-lite"/>
    </source>
</evidence>
<dbReference type="InterPro" id="IPR011051">
    <property type="entry name" value="RmlC_Cupin_sf"/>
</dbReference>
<proteinExistence type="predicted"/>
<dbReference type="Proteomes" id="UP000035100">
    <property type="component" value="Unassembled WGS sequence"/>
</dbReference>
<feature type="region of interest" description="Disordered" evidence="1">
    <location>
        <begin position="141"/>
        <end position="161"/>
    </location>
</feature>
<dbReference type="CDD" id="cd02219">
    <property type="entry name" value="cupin_YjlB-like"/>
    <property type="match status" value="1"/>
</dbReference>
<dbReference type="PANTHER" id="PTHR36448:SF2">
    <property type="entry name" value="CUPIN TYPE-1 DOMAIN-CONTAINING PROTEIN"/>
    <property type="match status" value="1"/>
</dbReference>
<dbReference type="AlphaFoldDB" id="A0A0D0PGI7"/>
<organism evidence="2 3">
    <name type="scientific">Wenxinia marina DSM 24838</name>
    <dbReference type="NCBI Taxonomy" id="1123501"/>
    <lineage>
        <taxon>Bacteria</taxon>
        <taxon>Pseudomonadati</taxon>
        <taxon>Pseudomonadota</taxon>
        <taxon>Alphaproteobacteria</taxon>
        <taxon>Rhodobacterales</taxon>
        <taxon>Roseobacteraceae</taxon>
        <taxon>Wenxinia</taxon>
    </lineage>
</organism>
<evidence type="ECO:0000313" key="3">
    <source>
        <dbReference type="Proteomes" id="UP000035100"/>
    </source>
</evidence>
<comment type="caution">
    <text evidence="2">The sequence shown here is derived from an EMBL/GenBank/DDBJ whole genome shotgun (WGS) entry which is preliminary data.</text>
</comment>